<proteinExistence type="predicted"/>
<dbReference type="NCBIfam" id="TIGR01764">
    <property type="entry name" value="excise"/>
    <property type="match status" value="1"/>
</dbReference>
<evidence type="ECO:0000313" key="3">
    <source>
        <dbReference type="Proteomes" id="UP000642819"/>
    </source>
</evidence>
<dbReference type="Pfam" id="PF12728">
    <property type="entry name" value="HTH_17"/>
    <property type="match status" value="1"/>
</dbReference>
<dbReference type="Proteomes" id="UP000642819">
    <property type="component" value="Unassembled WGS sequence"/>
</dbReference>
<dbReference type="EMBL" id="BMXK01000005">
    <property type="protein sequence ID" value="GHD05545.1"/>
    <property type="molecule type" value="Genomic_DNA"/>
</dbReference>
<feature type="domain" description="Helix-turn-helix" evidence="1">
    <location>
        <begin position="34"/>
        <end position="85"/>
    </location>
</feature>
<protein>
    <recommendedName>
        <fullName evidence="1">Helix-turn-helix domain-containing protein</fullName>
    </recommendedName>
</protein>
<dbReference type="InterPro" id="IPR009061">
    <property type="entry name" value="DNA-bd_dom_put_sf"/>
</dbReference>
<organism evidence="2 3">
    <name type="scientific">Zhihengliuella salsuginis</name>
    <dbReference type="NCBI Taxonomy" id="578222"/>
    <lineage>
        <taxon>Bacteria</taxon>
        <taxon>Bacillati</taxon>
        <taxon>Actinomycetota</taxon>
        <taxon>Actinomycetes</taxon>
        <taxon>Micrococcales</taxon>
        <taxon>Micrococcaceae</taxon>
        <taxon>Zhihengliuella</taxon>
    </lineage>
</organism>
<dbReference type="InterPro" id="IPR041657">
    <property type="entry name" value="HTH_17"/>
</dbReference>
<gene>
    <name evidence="2" type="ORF">GCM10008096_14600</name>
</gene>
<evidence type="ECO:0000313" key="2">
    <source>
        <dbReference type="EMBL" id="GHD05545.1"/>
    </source>
</evidence>
<name>A0ABQ3GID2_9MICC</name>
<comment type="caution">
    <text evidence="2">The sequence shown here is derived from an EMBL/GenBank/DDBJ whole genome shotgun (WGS) entry which is preliminary data.</text>
</comment>
<sequence>MLRAHDDGGELSTIGQKGWMMPFGGGKFVFMRFMRLDDVADELDVKLSLVRNLVKTGELPAIQVGGRGMWRVEREDFEKYIDRQREAARAAAEKYRSEHETEEKQDSA</sequence>
<dbReference type="InterPro" id="IPR010093">
    <property type="entry name" value="SinI_DNA-bd"/>
</dbReference>
<dbReference type="SUPFAM" id="SSF46955">
    <property type="entry name" value="Putative DNA-binding domain"/>
    <property type="match status" value="1"/>
</dbReference>
<keyword evidence="3" id="KW-1185">Reference proteome</keyword>
<evidence type="ECO:0000259" key="1">
    <source>
        <dbReference type="Pfam" id="PF12728"/>
    </source>
</evidence>
<reference evidence="3" key="1">
    <citation type="journal article" date="2019" name="Int. J. Syst. Evol. Microbiol.">
        <title>The Global Catalogue of Microorganisms (GCM) 10K type strain sequencing project: providing services to taxonomists for standard genome sequencing and annotation.</title>
        <authorList>
            <consortium name="The Broad Institute Genomics Platform"/>
            <consortium name="The Broad Institute Genome Sequencing Center for Infectious Disease"/>
            <person name="Wu L."/>
            <person name="Ma J."/>
        </authorList>
    </citation>
    <scope>NUCLEOTIDE SEQUENCE [LARGE SCALE GENOMIC DNA]</scope>
    <source>
        <strain evidence="3">KCTC 19466</strain>
    </source>
</reference>
<accession>A0ABQ3GID2</accession>